<reference evidence="1 2" key="1">
    <citation type="submission" date="2019-06" db="EMBL/GenBank/DDBJ databases">
        <title>Genome sequence and analysis of a MDR-Streptococcus sanguis isolated from throat swab of children with scarlet fever from Hangzhou,China.</title>
        <authorList>
            <person name="Huang Y."/>
            <person name="Xie L."/>
            <person name="Liu W."/>
        </authorList>
    </citation>
    <scope>NUCLEOTIDE SEQUENCE [LARGE SCALE GENOMIC DNA]</scope>
    <source>
        <strain evidence="1 2">S28</strain>
    </source>
</reference>
<gene>
    <name evidence="1" type="ORF">FKX92_03335</name>
</gene>
<proteinExistence type="predicted"/>
<evidence type="ECO:0000313" key="2">
    <source>
        <dbReference type="Proteomes" id="UP000324105"/>
    </source>
</evidence>
<dbReference type="RefSeq" id="WP_149565530.1">
    <property type="nucleotide sequence ID" value="NZ_VIBR01000001.1"/>
</dbReference>
<protein>
    <submittedName>
        <fullName evidence="1">Uncharacterized protein</fullName>
    </submittedName>
</protein>
<comment type="caution">
    <text evidence="1">The sequence shown here is derived from an EMBL/GenBank/DDBJ whole genome shotgun (WGS) entry which is preliminary data.</text>
</comment>
<name>A0A5A7ZU04_STRSA</name>
<dbReference type="EMBL" id="VIBR01000001">
    <property type="protein sequence ID" value="KAA0119582.1"/>
    <property type="molecule type" value="Genomic_DNA"/>
</dbReference>
<organism evidence="1 2">
    <name type="scientific">Streptococcus sanguinis</name>
    <dbReference type="NCBI Taxonomy" id="1305"/>
    <lineage>
        <taxon>Bacteria</taxon>
        <taxon>Bacillati</taxon>
        <taxon>Bacillota</taxon>
        <taxon>Bacilli</taxon>
        <taxon>Lactobacillales</taxon>
        <taxon>Streptococcaceae</taxon>
        <taxon>Streptococcus</taxon>
    </lineage>
</organism>
<accession>A0A5A7ZU04</accession>
<evidence type="ECO:0000313" key="1">
    <source>
        <dbReference type="EMBL" id="KAA0119582.1"/>
    </source>
</evidence>
<dbReference type="Proteomes" id="UP000324105">
    <property type="component" value="Unassembled WGS sequence"/>
</dbReference>
<sequence length="120" mass="13746">MNNSQRNARLVEVTNNESLSRKIVDESNERELAVLDLALQEPENKLLFIGSTDYYSICQINKESQASSKVIILDYISGMSPMNWGENLYKEAVQKYGLDDYSLYMRNTLAGRDEVIPLDF</sequence>
<dbReference type="AlphaFoldDB" id="A0A5A7ZU04"/>